<reference evidence="7 8" key="2">
    <citation type="journal article" date="2014" name="BMC Genomics">
        <title>An improved genome of the model marine alga Ostreococcus tauri unfolds by assessing Illumina de novo assemblies.</title>
        <authorList>
            <person name="Blanc-Mathieu R."/>
            <person name="Verhelst B."/>
            <person name="Derelle E."/>
            <person name="Rombauts S."/>
            <person name="Bouget F.Y."/>
            <person name="Carre I."/>
            <person name="Chateau A."/>
            <person name="Eyre-Walker A."/>
            <person name="Grimsley N."/>
            <person name="Moreau H."/>
            <person name="Piegu B."/>
            <person name="Rivals E."/>
            <person name="Schackwitz W."/>
            <person name="Van de Peer Y."/>
            <person name="Piganeau G."/>
        </authorList>
    </citation>
    <scope>NUCLEOTIDE SEQUENCE [LARGE SCALE GENOMIC DNA]</scope>
    <source>
        <strain evidence="8">OTTH 0595 / CCAP 157/2 / RCC745</strain>
    </source>
</reference>
<name>A0A096P9Z4_OSTTA</name>
<organism evidence="7 8">
    <name type="scientific">Ostreococcus tauri</name>
    <name type="common">Marine green alga</name>
    <dbReference type="NCBI Taxonomy" id="70448"/>
    <lineage>
        <taxon>Eukaryota</taxon>
        <taxon>Viridiplantae</taxon>
        <taxon>Chlorophyta</taxon>
        <taxon>Mamiellophyceae</taxon>
        <taxon>Mamiellales</taxon>
        <taxon>Bathycoccaceae</taxon>
        <taxon>Ostreococcus</taxon>
    </lineage>
</organism>
<dbReference type="PROSITE" id="PS50090">
    <property type="entry name" value="MYB_LIKE"/>
    <property type="match status" value="1"/>
</dbReference>
<evidence type="ECO:0000256" key="3">
    <source>
        <dbReference type="ARBA" id="ARBA00023163"/>
    </source>
</evidence>
<dbReference type="GO" id="GO:0001006">
    <property type="term" value="F:RNA polymerase III type 3 promoter sequence-specific DNA binding"/>
    <property type="evidence" value="ECO:0007669"/>
    <property type="project" value="TreeGrafter"/>
</dbReference>
<dbReference type="STRING" id="70448.A0A096P9Z4"/>
<evidence type="ECO:0000313" key="7">
    <source>
        <dbReference type="EMBL" id="CEG01761.1"/>
    </source>
</evidence>
<dbReference type="GO" id="GO:0019185">
    <property type="term" value="C:snRNA-activating protein complex"/>
    <property type="evidence" value="ECO:0007669"/>
    <property type="project" value="TreeGrafter"/>
</dbReference>
<evidence type="ECO:0000256" key="2">
    <source>
        <dbReference type="ARBA" id="ARBA00023125"/>
    </source>
</evidence>
<dbReference type="InterPro" id="IPR009057">
    <property type="entry name" value="Homeodomain-like_sf"/>
</dbReference>
<dbReference type="GO" id="GO:0000978">
    <property type="term" value="F:RNA polymerase II cis-regulatory region sequence-specific DNA binding"/>
    <property type="evidence" value="ECO:0007669"/>
    <property type="project" value="TreeGrafter"/>
</dbReference>
<dbReference type="AlphaFoldDB" id="A0A096P9Z4"/>
<keyword evidence="3" id="KW-0804">Transcription</keyword>
<evidence type="ECO:0000256" key="4">
    <source>
        <dbReference type="ARBA" id="ARBA00023242"/>
    </source>
</evidence>
<dbReference type="OrthoDB" id="544267at2759"/>
<sequence>MGGRTDQQCMGRWRRHLDPDVTRGAWDAAEDACLRALYDEYGPKWSLICQRVPGRTAQQSRARWFQLEGGTGEHRYVQRERKIKDQTYDEYEKLEERKMATLSPAPLEMGQPFRKILEDVDARSEIRHFGLSKGSTLASALERRHPRPATTAMDSVSLWRDVGETLAKRGTLASQVNRKRLRDSEEVRKRQPVVHERLEIPQVDRRLRTSTSVEEDKLSVLLGVALGGRRSSGGGDGSGSGAA</sequence>
<reference evidence="8" key="1">
    <citation type="journal article" date="2006" name="Proc. Natl. Acad. Sci. U.S.A.">
        <title>Genome analysis of the smallest free-living eukaryote Ostreococcus tauri unveils many unique features.</title>
        <authorList>
            <person name="Derelle E."/>
            <person name="Ferraz C."/>
            <person name="Rombauts S."/>
            <person name="Rouze P."/>
            <person name="Worden A.Z."/>
            <person name="Robbens S."/>
            <person name="Partensky F."/>
            <person name="Degroeve S."/>
            <person name="Echeynie S."/>
            <person name="Cooke R."/>
            <person name="Saeys Y."/>
            <person name="Wuyts J."/>
            <person name="Jabbari K."/>
            <person name="Bowler C."/>
            <person name="Panaud O."/>
            <person name="Piegu B."/>
            <person name="Ball S.G."/>
            <person name="Ral J.-P."/>
            <person name="Bouget F.-Y."/>
            <person name="Piganeau G."/>
            <person name="De Baets B."/>
            <person name="Picard A."/>
            <person name="Delseny M."/>
            <person name="Demaille J."/>
            <person name="Van de Peer Y."/>
            <person name="Moreau H."/>
        </authorList>
    </citation>
    <scope>NUCLEOTIDE SEQUENCE [LARGE SCALE GENOMIC DNA]</scope>
    <source>
        <strain evidence="8">OTTH 0595 / CCAP 157/2 / RCC745</strain>
    </source>
</reference>
<dbReference type="GeneID" id="34946431"/>
<gene>
    <name evidence="7" type="ORF">OT_ostta15g01430</name>
</gene>
<dbReference type="PANTHER" id="PTHR46621:SF1">
    <property type="entry name" value="SNRNA-ACTIVATING PROTEIN COMPLEX SUBUNIT 4"/>
    <property type="match status" value="1"/>
</dbReference>
<dbReference type="KEGG" id="ota:OT_ostta15g01430"/>
<dbReference type="CDD" id="cd00167">
    <property type="entry name" value="SANT"/>
    <property type="match status" value="1"/>
</dbReference>
<dbReference type="PANTHER" id="PTHR46621">
    <property type="entry name" value="SNRNA-ACTIVATING PROTEIN COMPLEX SUBUNIT 4"/>
    <property type="match status" value="1"/>
</dbReference>
<feature type="domain" description="HTH myb-type" evidence="6">
    <location>
        <begin position="18"/>
        <end position="64"/>
    </location>
</feature>
<evidence type="ECO:0000259" key="5">
    <source>
        <dbReference type="PROSITE" id="PS50090"/>
    </source>
</evidence>
<protein>
    <submittedName>
        <fullName evidence="7">SANT/Myb domain</fullName>
    </submittedName>
</protein>
<dbReference type="RefSeq" id="XP_022841154.1">
    <property type="nucleotide sequence ID" value="XM_022982398.1"/>
</dbReference>
<evidence type="ECO:0000313" key="8">
    <source>
        <dbReference type="Proteomes" id="UP000009170"/>
    </source>
</evidence>
<dbReference type="SMART" id="SM00717">
    <property type="entry name" value="SANT"/>
    <property type="match status" value="1"/>
</dbReference>
<feature type="domain" description="Myb-like" evidence="5">
    <location>
        <begin position="18"/>
        <end position="68"/>
    </location>
</feature>
<dbReference type="EMBL" id="CAID01000015">
    <property type="protein sequence ID" value="CEG01761.1"/>
    <property type="molecule type" value="Genomic_DNA"/>
</dbReference>
<proteinExistence type="predicted"/>
<comment type="caution">
    <text evidence="7">The sequence shown here is derived from an EMBL/GenBank/DDBJ whole genome shotgun (WGS) entry which is preliminary data.</text>
</comment>
<dbReference type="Pfam" id="PF00249">
    <property type="entry name" value="Myb_DNA-binding"/>
    <property type="match status" value="1"/>
</dbReference>
<evidence type="ECO:0000259" key="6">
    <source>
        <dbReference type="PROSITE" id="PS51294"/>
    </source>
</evidence>
<dbReference type="InterPro" id="IPR017930">
    <property type="entry name" value="Myb_dom"/>
</dbReference>
<accession>A0A096P9Z4</accession>
<dbReference type="GO" id="GO:0042795">
    <property type="term" value="P:snRNA transcription by RNA polymerase II"/>
    <property type="evidence" value="ECO:0007669"/>
    <property type="project" value="TreeGrafter"/>
</dbReference>
<dbReference type="Gene3D" id="1.10.10.60">
    <property type="entry name" value="Homeodomain-like"/>
    <property type="match status" value="1"/>
</dbReference>
<keyword evidence="4" id="KW-0539">Nucleus</keyword>
<dbReference type="Proteomes" id="UP000009170">
    <property type="component" value="Unassembled WGS sequence"/>
</dbReference>
<dbReference type="GO" id="GO:0042796">
    <property type="term" value="P:snRNA transcription by RNA polymerase III"/>
    <property type="evidence" value="ECO:0007669"/>
    <property type="project" value="TreeGrafter"/>
</dbReference>
<dbReference type="InterPro" id="IPR001005">
    <property type="entry name" value="SANT/Myb"/>
</dbReference>
<dbReference type="InParanoid" id="A0A096P9Z4"/>
<dbReference type="InterPro" id="IPR051575">
    <property type="entry name" value="Myb-like_DNA-bd"/>
</dbReference>
<evidence type="ECO:0000256" key="1">
    <source>
        <dbReference type="ARBA" id="ARBA00023015"/>
    </source>
</evidence>
<keyword evidence="2" id="KW-0238">DNA-binding</keyword>
<dbReference type="SUPFAM" id="SSF46689">
    <property type="entry name" value="Homeodomain-like"/>
    <property type="match status" value="1"/>
</dbReference>
<dbReference type="PROSITE" id="PS51294">
    <property type="entry name" value="HTH_MYB"/>
    <property type="match status" value="1"/>
</dbReference>
<keyword evidence="1" id="KW-0805">Transcription regulation</keyword>
<keyword evidence="8" id="KW-1185">Reference proteome</keyword>